<dbReference type="HOGENOM" id="CLU_440853_0_0_1"/>
<feature type="compositionally biased region" description="Polar residues" evidence="1">
    <location>
        <begin position="199"/>
        <end position="211"/>
    </location>
</feature>
<feature type="compositionally biased region" description="Low complexity" evidence="1">
    <location>
        <begin position="145"/>
        <end position="164"/>
    </location>
</feature>
<sequence length="620" mass="68717">MNQIHQDVMSKTRDLVQNFNFPTQTGDADCEYCYERVYIKQGKDEITKTVVQHKKITRAIDGASRIEEIVTPEGESSGSKSIQASNKDQPVPMPISSPKPKSTKSRLSLPPGSPSYKHVAAKVDSGLNKKSSSQNISSKHNRKPSSSAISVNSSVSNVGSPSFSQKKSVASKVDSGLKRKPSVRNFASSISAAKSHSSNTPAKSDRSNIASSHKKSTQEKDISIQASIVSAPKSNIKTGSHLSSPSMIKSEYSSNMGSSLINKQASLVPSRGESLSLVDSAIVKTPSARTNHVRSRASSSRQTEIPPAGSSREFSCEIPPASSSNAHKPIEKKYTQTIPTIYEQSAHNEQVSTSLIHQLYVAVNQNDINRVANIIQELPLEHEVLVIFEAVCSQGKTDIAFLLMEQYSYLKLTSARGKVLMTAVANNNYAVTKFLLDNSNMVFHDDTAHAAKLALQMKNAPIVEILIIDIFIHSKLDPESIDISLINDCIKFVLDHQMYDLLGLLIQQQKYSNKIKNYVFNYAVENDNPDIIHFVTVDTNMIKKLTLYGCHNVLARLFKMPNQRPLMFSITKNSYLKWLKEGRIMGLNDQISFLNLKNFLNDKFSFIKCLKRKFASKINK</sequence>
<organism evidence="2 4">
    <name type="scientific">Rozella allomycis (strain CSF55)</name>
    <dbReference type="NCBI Taxonomy" id="988480"/>
    <lineage>
        <taxon>Eukaryota</taxon>
        <taxon>Fungi</taxon>
        <taxon>Fungi incertae sedis</taxon>
        <taxon>Cryptomycota</taxon>
        <taxon>Cryptomycota incertae sedis</taxon>
        <taxon>Rozella</taxon>
    </lineage>
</organism>
<dbReference type="AlphaFoldDB" id="A0A075B2Z5"/>
<feature type="region of interest" description="Disordered" evidence="1">
    <location>
        <begin position="67"/>
        <end position="223"/>
    </location>
</feature>
<evidence type="ECO:0000256" key="1">
    <source>
        <dbReference type="SAM" id="MobiDB-lite"/>
    </source>
</evidence>
<evidence type="ECO:0000313" key="3">
    <source>
        <dbReference type="EMBL" id="RKP17511.1"/>
    </source>
</evidence>
<feature type="region of interest" description="Disordered" evidence="1">
    <location>
        <begin position="288"/>
        <end position="330"/>
    </location>
</feature>
<keyword evidence="4" id="KW-1185">Reference proteome</keyword>
<evidence type="ECO:0000313" key="2">
    <source>
        <dbReference type="EMBL" id="EPZ35148.1"/>
    </source>
</evidence>
<protein>
    <submittedName>
        <fullName evidence="2">Uncharacterized protein</fullName>
    </submittedName>
</protein>
<feature type="compositionally biased region" description="Polar residues" evidence="1">
    <location>
        <begin position="74"/>
        <end position="88"/>
    </location>
</feature>
<gene>
    <name evidence="2" type="ORF">O9G_003637</name>
    <name evidence="3" type="ORF">ROZALSC1DRAFT_30686</name>
</gene>
<feature type="compositionally biased region" description="Low complexity" evidence="1">
    <location>
        <begin position="187"/>
        <end position="198"/>
    </location>
</feature>
<reference evidence="2 4" key="1">
    <citation type="journal article" date="2013" name="Curr. Biol.">
        <title>Shared signatures of parasitism and phylogenomics unite Cryptomycota and microsporidia.</title>
        <authorList>
            <person name="James T.Y."/>
            <person name="Pelin A."/>
            <person name="Bonen L."/>
            <person name="Ahrendt S."/>
            <person name="Sain D."/>
            <person name="Corradi N."/>
            <person name="Stajich J.E."/>
        </authorList>
    </citation>
    <scope>NUCLEOTIDE SEQUENCE [LARGE SCALE GENOMIC DNA]</scope>
    <source>
        <strain evidence="2 4">CSF55</strain>
        <strain evidence="2 4">CSF55</strain>
    </source>
</reference>
<dbReference type="Proteomes" id="UP000281549">
    <property type="component" value="Unassembled WGS sequence"/>
</dbReference>
<dbReference type="SUPFAM" id="SSF140860">
    <property type="entry name" value="Pseudo ankyrin repeat-like"/>
    <property type="match status" value="1"/>
</dbReference>
<evidence type="ECO:0000313" key="5">
    <source>
        <dbReference type="Proteomes" id="UP000281549"/>
    </source>
</evidence>
<evidence type="ECO:0000313" key="4">
    <source>
        <dbReference type="Proteomes" id="UP000030755"/>
    </source>
</evidence>
<reference evidence="3" key="3">
    <citation type="submission" date="2018-08" db="EMBL/GenBank/DDBJ databases">
        <title>Leveraging single-cell genomics to expand the Fungal Tree of Life.</title>
        <authorList>
            <consortium name="DOE Joint Genome Institute"/>
            <person name="Ahrendt S.R."/>
            <person name="Quandt C.A."/>
            <person name="Ciobanu D."/>
            <person name="Clum A."/>
            <person name="Salamov A."/>
            <person name="Andreopoulos B."/>
            <person name="Cheng J.-F."/>
            <person name="Woyke T."/>
            <person name="Pelin A."/>
            <person name="Henrissat B."/>
            <person name="Reynolds N."/>
            <person name="Benny G.L."/>
            <person name="Smith M.E."/>
            <person name="James T.Y."/>
            <person name="Grigoriev I.V."/>
        </authorList>
    </citation>
    <scope>NUCLEOTIDE SEQUENCE</scope>
    <source>
        <strain evidence="3">CSF55</strain>
    </source>
</reference>
<name>A0A075B2Z5_ROZAC</name>
<dbReference type="Proteomes" id="UP000030755">
    <property type="component" value="Unassembled WGS sequence"/>
</dbReference>
<feature type="compositionally biased region" description="Low complexity" evidence="1">
    <location>
        <begin position="128"/>
        <end position="138"/>
    </location>
</feature>
<dbReference type="EMBL" id="KE560862">
    <property type="protein sequence ID" value="EPZ35148.1"/>
    <property type="molecule type" value="Genomic_DNA"/>
</dbReference>
<dbReference type="EMBL" id="ML005803">
    <property type="protein sequence ID" value="RKP17511.1"/>
    <property type="molecule type" value="Genomic_DNA"/>
</dbReference>
<proteinExistence type="predicted"/>
<reference evidence="5" key="2">
    <citation type="journal article" date="2018" name="Nat. Microbiol.">
        <title>Leveraging single-cell genomics to expand the fungal tree of life.</title>
        <authorList>
            <person name="Ahrendt S.R."/>
            <person name="Quandt C.A."/>
            <person name="Ciobanu D."/>
            <person name="Clum A."/>
            <person name="Salamov A."/>
            <person name="Andreopoulos B."/>
            <person name="Cheng J.F."/>
            <person name="Woyke T."/>
            <person name="Pelin A."/>
            <person name="Henrissat B."/>
            <person name="Reynolds N.K."/>
            <person name="Benny G.L."/>
            <person name="Smith M.E."/>
            <person name="James T.Y."/>
            <person name="Grigoriev I.V."/>
        </authorList>
    </citation>
    <scope>NUCLEOTIDE SEQUENCE [LARGE SCALE GENOMIC DNA]</scope>
    <source>
        <strain evidence="5">CSF55</strain>
    </source>
</reference>
<feature type="compositionally biased region" description="Low complexity" evidence="1">
    <location>
        <begin position="98"/>
        <end position="110"/>
    </location>
</feature>
<accession>A0A075B2Z5</accession>